<keyword evidence="2" id="KW-0808">Transferase</keyword>
<dbReference type="SFLD" id="SFLDG00358">
    <property type="entry name" value="Main_(cytGST)"/>
    <property type="match status" value="1"/>
</dbReference>
<dbReference type="EMBL" id="JRKS01000001">
    <property type="protein sequence ID" value="KGJ09611.1"/>
    <property type="molecule type" value="Genomic_DNA"/>
</dbReference>
<name>A0A099FH86_9RHOB</name>
<dbReference type="InterPro" id="IPR036282">
    <property type="entry name" value="Glutathione-S-Trfase_C_sf"/>
</dbReference>
<sequence length="224" mass="24373">MLTIHHLNESRSQRVIWLAEELGLPYELVRHQRDPRTMLAPASLKALHPLGKAPMVAHRGRVLAETGAIVAALARGSALLPDEGTDAGDAVRYWLHYAEGSAMPPLVMRLVLGRIPASVPWPLRPVARAITRGVETAYLGPEMTRQLDWWEASLTGDGWFAAGRFTAADVMMSFPVEMAALRGGLTDRPATRGWLDRIHARPAYQRALVAGGPYSGAGTGERTA</sequence>
<evidence type="ECO:0000313" key="3">
    <source>
        <dbReference type="Proteomes" id="UP000029917"/>
    </source>
</evidence>
<reference evidence="2 3" key="1">
    <citation type="submission" date="2014-09" db="EMBL/GenBank/DDBJ databases">
        <authorList>
            <person name="McGinnis J.M."/>
            <person name="Wolfgang W.J."/>
        </authorList>
    </citation>
    <scope>NUCLEOTIDE SEQUENCE [LARGE SCALE GENOMIC DNA]</scope>
    <source>
        <strain evidence="2 3">HAMBI 3106</strain>
    </source>
</reference>
<dbReference type="Pfam" id="PF00043">
    <property type="entry name" value="GST_C"/>
    <property type="match status" value="1"/>
</dbReference>
<proteinExistence type="predicted"/>
<reference evidence="2 3" key="2">
    <citation type="submission" date="2014-10" db="EMBL/GenBank/DDBJ databases">
        <title>Paracoccus sanguinis sp. nov., isolated from clinical specimens of New York State patients.</title>
        <authorList>
            <person name="Mingle L.A."/>
            <person name="Cole J.A."/>
            <person name="Lapierre P."/>
            <person name="Musser K.A."/>
        </authorList>
    </citation>
    <scope>NUCLEOTIDE SEQUENCE [LARGE SCALE GENOMIC DNA]</scope>
    <source>
        <strain evidence="2 3">HAMBI 3106</strain>
    </source>
</reference>
<dbReference type="SUPFAM" id="SSF52833">
    <property type="entry name" value="Thioredoxin-like"/>
    <property type="match status" value="1"/>
</dbReference>
<organism evidence="2 3">
    <name type="scientific">Paracoccus sphaerophysae</name>
    <dbReference type="NCBI Taxonomy" id="690417"/>
    <lineage>
        <taxon>Bacteria</taxon>
        <taxon>Pseudomonadati</taxon>
        <taxon>Pseudomonadota</taxon>
        <taxon>Alphaproteobacteria</taxon>
        <taxon>Rhodobacterales</taxon>
        <taxon>Paracoccaceae</taxon>
        <taxon>Paracoccus</taxon>
    </lineage>
</organism>
<dbReference type="STRING" id="690417.IC63_00175"/>
<dbReference type="PANTHER" id="PTHR44051">
    <property type="entry name" value="GLUTATHIONE S-TRANSFERASE-RELATED"/>
    <property type="match status" value="1"/>
</dbReference>
<dbReference type="CDD" id="cd03046">
    <property type="entry name" value="GST_N_GTT1_like"/>
    <property type="match status" value="1"/>
</dbReference>
<dbReference type="InterPro" id="IPR004046">
    <property type="entry name" value="GST_C"/>
</dbReference>
<dbReference type="OrthoDB" id="9810080at2"/>
<dbReference type="Pfam" id="PF13409">
    <property type="entry name" value="GST_N_2"/>
    <property type="match status" value="1"/>
</dbReference>
<protein>
    <submittedName>
        <fullName evidence="2">Glutathione S-transferase</fullName>
    </submittedName>
</protein>
<dbReference type="InterPro" id="IPR036249">
    <property type="entry name" value="Thioredoxin-like_sf"/>
</dbReference>
<comment type="caution">
    <text evidence="2">The sequence shown here is derived from an EMBL/GenBank/DDBJ whole genome shotgun (WGS) entry which is preliminary data.</text>
</comment>
<evidence type="ECO:0000259" key="1">
    <source>
        <dbReference type="PROSITE" id="PS50404"/>
    </source>
</evidence>
<accession>A0A099FH86</accession>
<gene>
    <name evidence="2" type="ORF">IC63_00175</name>
</gene>
<dbReference type="SFLD" id="SFLDG01150">
    <property type="entry name" value="Main.1:_Beta-like"/>
    <property type="match status" value="1"/>
</dbReference>
<dbReference type="SUPFAM" id="SSF47616">
    <property type="entry name" value="GST C-terminal domain-like"/>
    <property type="match status" value="1"/>
</dbReference>
<dbReference type="Gene3D" id="1.20.1050.10">
    <property type="match status" value="1"/>
</dbReference>
<dbReference type="Proteomes" id="UP000029917">
    <property type="component" value="Unassembled WGS sequence"/>
</dbReference>
<feature type="domain" description="GST N-terminal" evidence="1">
    <location>
        <begin position="1"/>
        <end position="81"/>
    </location>
</feature>
<evidence type="ECO:0000313" key="2">
    <source>
        <dbReference type="EMBL" id="KGJ09611.1"/>
    </source>
</evidence>
<dbReference type="InterPro" id="IPR040079">
    <property type="entry name" value="Glutathione_S-Trfase"/>
</dbReference>
<dbReference type="SFLD" id="SFLDS00019">
    <property type="entry name" value="Glutathione_Transferase_(cytos"/>
    <property type="match status" value="1"/>
</dbReference>
<dbReference type="CDD" id="cd03189">
    <property type="entry name" value="GST_C_GTT1_like"/>
    <property type="match status" value="1"/>
</dbReference>
<dbReference type="PROSITE" id="PS50404">
    <property type="entry name" value="GST_NTER"/>
    <property type="match status" value="1"/>
</dbReference>
<dbReference type="RefSeq" id="WP_036715824.1">
    <property type="nucleotide sequence ID" value="NZ_JRKS01000001.1"/>
</dbReference>
<dbReference type="InterPro" id="IPR004045">
    <property type="entry name" value="Glutathione_S-Trfase_N"/>
</dbReference>
<keyword evidence="3" id="KW-1185">Reference proteome</keyword>
<dbReference type="AlphaFoldDB" id="A0A099FH86"/>
<dbReference type="PANTHER" id="PTHR44051:SF9">
    <property type="entry name" value="GLUTATHIONE S-TRANSFERASE 1"/>
    <property type="match status" value="1"/>
</dbReference>
<dbReference type="Gene3D" id="3.40.30.10">
    <property type="entry name" value="Glutaredoxin"/>
    <property type="match status" value="1"/>
</dbReference>
<dbReference type="GO" id="GO:0016740">
    <property type="term" value="F:transferase activity"/>
    <property type="evidence" value="ECO:0007669"/>
    <property type="project" value="UniProtKB-KW"/>
</dbReference>